<proteinExistence type="predicted"/>
<evidence type="ECO:0000313" key="2">
    <source>
        <dbReference type="Proteomes" id="UP000294843"/>
    </source>
</evidence>
<name>A0A4R6C0Z7_9STAP</name>
<evidence type="ECO:0000313" key="1">
    <source>
        <dbReference type="EMBL" id="TDM14325.1"/>
    </source>
</evidence>
<dbReference type="Proteomes" id="UP000294843">
    <property type="component" value="Unassembled WGS sequence"/>
</dbReference>
<dbReference type="OrthoDB" id="9827551at2"/>
<organism evidence="1 2">
    <name type="scientific">Macrococcus bovicus</name>
    <dbReference type="NCBI Taxonomy" id="69968"/>
    <lineage>
        <taxon>Bacteria</taxon>
        <taxon>Bacillati</taxon>
        <taxon>Bacillota</taxon>
        <taxon>Bacilli</taxon>
        <taxon>Bacillales</taxon>
        <taxon>Staphylococcaceae</taxon>
        <taxon>Macrococcus</taxon>
    </lineage>
</organism>
<gene>
    <name evidence="1" type="ORF">ERX55_05120</name>
</gene>
<sequence length="152" mass="18035">MIPVLLAVRENDRMFMLKYGYDLHDSLQDDMDIVLNTLDYAIEEVLIKKYGYEYDLEKLMEIPWIKELYHQKELIQQHLADDNGYTGYQPYQLWIYGDSEVKLTLHNNQVLIGHMESLDEEDVNHAWLEFRLTATAELKPIAFNDIKSVHKI</sequence>
<keyword evidence="2" id="KW-1185">Reference proteome</keyword>
<protein>
    <submittedName>
        <fullName evidence="1">Uncharacterized protein</fullName>
    </submittedName>
</protein>
<dbReference type="AlphaFoldDB" id="A0A4R6C0Z7"/>
<dbReference type="RefSeq" id="WP_133451512.1">
    <property type="nucleotide sequence ID" value="NZ_SCWF01000004.1"/>
</dbReference>
<accession>A0A4R6C0Z7</accession>
<reference evidence="1 2" key="1">
    <citation type="submission" date="2019-01" db="EMBL/GenBank/DDBJ databases">
        <title>Draft genome sequences of the type strains of six Macrococcus species.</title>
        <authorList>
            <person name="Mazhar S."/>
            <person name="Altermann E."/>
            <person name="Hill C."/>
            <person name="Mcauliffe O."/>
        </authorList>
    </citation>
    <scope>NUCLEOTIDE SEQUENCE [LARGE SCALE GENOMIC DNA]</scope>
    <source>
        <strain evidence="1 2">ATCC 51825</strain>
    </source>
</reference>
<dbReference type="EMBL" id="SCWF01000004">
    <property type="protein sequence ID" value="TDM14325.1"/>
    <property type="molecule type" value="Genomic_DNA"/>
</dbReference>
<comment type="caution">
    <text evidence="1">The sequence shown here is derived from an EMBL/GenBank/DDBJ whole genome shotgun (WGS) entry which is preliminary data.</text>
</comment>